<dbReference type="EMBL" id="JAVRES010000046">
    <property type="protein sequence ID" value="MDT0440418.1"/>
    <property type="molecule type" value="Genomic_DNA"/>
</dbReference>
<name>A0ABD5F1Q5_9ACTN</name>
<dbReference type="AlphaFoldDB" id="A0ABD5F1Q5"/>
<proteinExistence type="predicted"/>
<protein>
    <submittedName>
        <fullName evidence="1">Uncharacterized protein</fullName>
    </submittedName>
</protein>
<sequence length="246" mass="26042">MTTIDWHGLTHAYGTAEDIPGLFQRLGGADDDEVWGELWSSLCHQGSVYDASWAALPHLTDIACGRAPGDRFQAVVLAGAIVVDTDDPGRARYAAEIAELLGVARVLLDSGDLSAALFVHLLKSVLSFEGEEFWAETLEGVNSEEYEVECPGCEAGLFVAFGEFGTFVSEGDYVTGGGDGGDATRGELTPAAPDELTGIGARLHGEAVAHGQEEVARALTLVFGRGRCPSCDTEFAVAEEVERLGY</sequence>
<reference evidence="2" key="1">
    <citation type="submission" date="2023-07" db="EMBL/GenBank/DDBJ databases">
        <title>30 novel species of actinomycetes from the DSMZ collection.</title>
        <authorList>
            <person name="Nouioui I."/>
        </authorList>
    </citation>
    <scope>NUCLEOTIDE SEQUENCE [LARGE SCALE GENOMIC DNA]</scope>
    <source>
        <strain evidence="2">DSM 41981</strain>
    </source>
</reference>
<dbReference type="RefSeq" id="WP_141721800.1">
    <property type="nucleotide sequence ID" value="NZ_JAVRES010000046.1"/>
</dbReference>
<comment type="caution">
    <text evidence="1">The sequence shown here is derived from an EMBL/GenBank/DDBJ whole genome shotgun (WGS) entry which is preliminary data.</text>
</comment>
<keyword evidence="2" id="KW-1185">Reference proteome</keyword>
<evidence type="ECO:0000313" key="2">
    <source>
        <dbReference type="Proteomes" id="UP001183535"/>
    </source>
</evidence>
<evidence type="ECO:0000313" key="1">
    <source>
        <dbReference type="EMBL" id="MDT0440418.1"/>
    </source>
</evidence>
<dbReference type="Proteomes" id="UP001183535">
    <property type="component" value="Unassembled WGS sequence"/>
</dbReference>
<gene>
    <name evidence="1" type="ORF">RM877_37875</name>
</gene>
<organism evidence="1 2">
    <name type="scientific">Streptomyces doudnae</name>
    <dbReference type="NCBI Taxonomy" id="3075536"/>
    <lineage>
        <taxon>Bacteria</taxon>
        <taxon>Bacillati</taxon>
        <taxon>Actinomycetota</taxon>
        <taxon>Actinomycetes</taxon>
        <taxon>Kitasatosporales</taxon>
        <taxon>Streptomycetaceae</taxon>
        <taxon>Streptomyces</taxon>
    </lineage>
</organism>
<accession>A0ABD5F1Q5</accession>